<dbReference type="FunFam" id="2.60.40.10:FF:000425">
    <property type="entry name" value="Myosin light chain kinase"/>
    <property type="match status" value="1"/>
</dbReference>
<dbReference type="Proteomes" id="UP000035642">
    <property type="component" value="Unassembled WGS sequence"/>
</dbReference>
<dbReference type="SMART" id="SM00408">
    <property type="entry name" value="IGc2"/>
    <property type="match status" value="6"/>
</dbReference>
<dbReference type="Pfam" id="PF07679">
    <property type="entry name" value="I-set"/>
    <property type="match status" value="10"/>
</dbReference>
<feature type="domain" description="Ig-like" evidence="10">
    <location>
        <begin position="3351"/>
        <end position="3457"/>
    </location>
</feature>
<feature type="domain" description="Ig-like" evidence="10">
    <location>
        <begin position="950"/>
        <end position="1039"/>
    </location>
</feature>
<evidence type="ECO:0000256" key="2">
    <source>
        <dbReference type="ARBA" id="ARBA00022433"/>
    </source>
</evidence>
<organism evidence="11 12">
    <name type="scientific">Angiostrongylus cantonensis</name>
    <name type="common">Rat lungworm</name>
    <dbReference type="NCBI Taxonomy" id="6313"/>
    <lineage>
        <taxon>Eukaryota</taxon>
        <taxon>Metazoa</taxon>
        <taxon>Ecdysozoa</taxon>
        <taxon>Nematoda</taxon>
        <taxon>Chromadorea</taxon>
        <taxon>Rhabditida</taxon>
        <taxon>Rhabditina</taxon>
        <taxon>Rhabditomorpha</taxon>
        <taxon>Strongyloidea</taxon>
        <taxon>Metastrongylidae</taxon>
        <taxon>Angiostrongylus</taxon>
    </lineage>
</organism>
<keyword evidence="4" id="KW-0732">Signal</keyword>
<dbReference type="GO" id="GO:0007156">
    <property type="term" value="P:homophilic cell adhesion via plasma membrane adhesion molecules"/>
    <property type="evidence" value="ECO:0007669"/>
    <property type="project" value="TreeGrafter"/>
</dbReference>
<dbReference type="InterPro" id="IPR013098">
    <property type="entry name" value="Ig_I-set"/>
</dbReference>
<dbReference type="STRING" id="6313.A0A0K0DCX1"/>
<evidence type="ECO:0000313" key="12">
    <source>
        <dbReference type="WBParaSite" id="ACAC_0000848101-mRNA-1"/>
    </source>
</evidence>
<feature type="region of interest" description="Disordered" evidence="9">
    <location>
        <begin position="1"/>
        <end position="46"/>
    </location>
</feature>
<evidence type="ECO:0000256" key="8">
    <source>
        <dbReference type="ARBA" id="ARBA00023319"/>
    </source>
</evidence>
<feature type="compositionally biased region" description="Basic and acidic residues" evidence="9">
    <location>
        <begin position="583"/>
        <end position="594"/>
    </location>
</feature>
<feature type="region of interest" description="Disordered" evidence="9">
    <location>
        <begin position="1163"/>
        <end position="1186"/>
    </location>
</feature>
<dbReference type="GO" id="GO:0031672">
    <property type="term" value="C:A band"/>
    <property type="evidence" value="ECO:0007669"/>
    <property type="project" value="UniProtKB-SubCell"/>
</dbReference>
<evidence type="ECO:0000256" key="3">
    <source>
        <dbReference type="ARBA" id="ARBA00022490"/>
    </source>
</evidence>
<dbReference type="FunFam" id="2.60.40.10:FF:000557">
    <property type="entry name" value="Myosin binding protein Ha"/>
    <property type="match status" value="1"/>
</dbReference>
<feature type="domain" description="Ig-like" evidence="10">
    <location>
        <begin position="3259"/>
        <end position="3341"/>
    </location>
</feature>
<keyword evidence="3" id="KW-0963">Cytoplasm</keyword>
<feature type="region of interest" description="Disordered" evidence="9">
    <location>
        <begin position="579"/>
        <end position="607"/>
    </location>
</feature>
<dbReference type="Gene3D" id="2.60.40.10">
    <property type="entry name" value="Immunoglobulins"/>
    <property type="match status" value="14"/>
</dbReference>
<feature type="region of interest" description="Disordered" evidence="9">
    <location>
        <begin position="2627"/>
        <end position="2673"/>
    </location>
</feature>
<dbReference type="InterPro" id="IPR050958">
    <property type="entry name" value="Cell_Adh-Cytoskel_Orgn"/>
</dbReference>
<evidence type="ECO:0000256" key="4">
    <source>
        <dbReference type="ARBA" id="ARBA00022729"/>
    </source>
</evidence>
<feature type="domain" description="Ig-like" evidence="10">
    <location>
        <begin position="1061"/>
        <end position="1154"/>
    </location>
</feature>
<evidence type="ECO:0000259" key="10">
    <source>
        <dbReference type="PROSITE" id="PS50835"/>
    </source>
</evidence>
<dbReference type="InterPro" id="IPR036179">
    <property type="entry name" value="Ig-like_dom_sf"/>
</dbReference>
<feature type="domain" description="Ig-like" evidence="10">
    <location>
        <begin position="1368"/>
        <end position="1456"/>
    </location>
</feature>
<keyword evidence="6" id="KW-1015">Disulfide bond</keyword>
<keyword evidence="8" id="KW-0393">Immunoglobulin domain</keyword>
<keyword evidence="7" id="KW-0514">Muscle protein</keyword>
<dbReference type="CDD" id="cd00096">
    <property type="entry name" value="Ig"/>
    <property type="match status" value="3"/>
</dbReference>
<dbReference type="InterPro" id="IPR007110">
    <property type="entry name" value="Ig-like_dom"/>
</dbReference>
<dbReference type="GO" id="GO:0032982">
    <property type="term" value="C:myosin filament"/>
    <property type="evidence" value="ECO:0007669"/>
    <property type="project" value="UniProtKB-KW"/>
</dbReference>
<feature type="compositionally biased region" description="Basic and acidic residues" evidence="9">
    <location>
        <begin position="1"/>
        <end position="23"/>
    </location>
</feature>
<protein>
    <submittedName>
        <fullName evidence="12">Ig-like domain-containing protein</fullName>
    </submittedName>
</protein>
<feature type="region of interest" description="Disordered" evidence="9">
    <location>
        <begin position="1556"/>
        <end position="1576"/>
    </location>
</feature>
<accession>A0A0K0DCX1</accession>
<feature type="domain" description="Ig-like" evidence="10">
    <location>
        <begin position="1188"/>
        <end position="1276"/>
    </location>
</feature>
<keyword evidence="5" id="KW-0130">Cell adhesion</keyword>
<proteinExistence type="predicted"/>
<evidence type="ECO:0000256" key="7">
    <source>
        <dbReference type="ARBA" id="ARBA00023179"/>
    </source>
</evidence>
<comment type="subcellular location">
    <subcellularLocation>
        <location evidence="1">Cytoplasm</location>
        <location evidence="1">Myofibril</location>
        <location evidence="1">Sarcomere</location>
        <location evidence="1">A band</location>
    </subcellularLocation>
</comment>
<dbReference type="InterPro" id="IPR003598">
    <property type="entry name" value="Ig_sub2"/>
</dbReference>
<dbReference type="SMART" id="SM00409">
    <property type="entry name" value="IG"/>
    <property type="match status" value="12"/>
</dbReference>
<evidence type="ECO:0000256" key="5">
    <source>
        <dbReference type="ARBA" id="ARBA00022889"/>
    </source>
</evidence>
<feature type="domain" description="Ig-like" evidence="10">
    <location>
        <begin position="1944"/>
        <end position="2032"/>
    </location>
</feature>
<dbReference type="SUPFAM" id="SSF48726">
    <property type="entry name" value="Immunoglobulin"/>
    <property type="match status" value="14"/>
</dbReference>
<feature type="compositionally biased region" description="Polar residues" evidence="9">
    <location>
        <begin position="595"/>
        <end position="607"/>
    </location>
</feature>
<dbReference type="GO" id="GO:0019899">
    <property type="term" value="F:enzyme binding"/>
    <property type="evidence" value="ECO:0007669"/>
    <property type="project" value="UniProtKB-ARBA"/>
</dbReference>
<reference evidence="11" key="1">
    <citation type="submission" date="2012-09" db="EMBL/GenBank/DDBJ databases">
        <authorList>
            <person name="Martin A.A."/>
        </authorList>
    </citation>
    <scope>NUCLEOTIDE SEQUENCE</scope>
</reference>
<dbReference type="PANTHER" id="PTHR45080">
    <property type="entry name" value="CONTACTIN 5"/>
    <property type="match status" value="1"/>
</dbReference>
<evidence type="ECO:0000256" key="1">
    <source>
        <dbReference type="ARBA" id="ARBA00004161"/>
    </source>
</evidence>
<reference evidence="12" key="2">
    <citation type="submission" date="2016-04" db="UniProtKB">
        <authorList>
            <consortium name="WormBaseParasite"/>
        </authorList>
    </citation>
    <scope>IDENTIFICATION</scope>
</reference>
<dbReference type="GO" id="GO:0005886">
    <property type="term" value="C:plasma membrane"/>
    <property type="evidence" value="ECO:0007669"/>
    <property type="project" value="TreeGrafter"/>
</dbReference>
<feature type="compositionally biased region" description="Basic and acidic residues" evidence="9">
    <location>
        <begin position="2658"/>
        <end position="2673"/>
    </location>
</feature>
<keyword evidence="11" id="KW-1185">Reference proteome</keyword>
<keyword evidence="2" id="KW-0787">Thick filament</keyword>
<sequence length="3471" mass="387271">MDRRPNDDTAPRRSEQRELRVEIDGSGWNGMPSPRRVATAPSSPSTAFRTDREAIFRSGNATVLETHVIKAYRVLSSDMPTLVVEVVSDPPAIFEWFCNDRPVQQDQRRFRARHGLNITTLTVKEPEQGVYKCTARNPAGVSTSYGYITVNFEHQNDDWTIVEKSMVTEEGQTSVTIHRAPRFINQVPNLTIQPGTQAIIDVEVDAVPPARFLWSVNGREYRESSNNVEFNYPSPNRCVAKFALPVSGEYKVVASNLCGSAMSCGYLEIHKAIPSKQMRPPLAPGEHLSHNMITVSRHSGSAAPDVQEMVQTSQTMDVYEMNYSQRSSSVPRGVRHLERHVERPHPSTRNISVERHRAELGSKLPDRLPRSLYKTRSEGSDRDLPHPPKFFTTLPSQITLKPKEKLVLSVGVSANPTAQFMWDVNGFEVRSTKNITLMNEQNRSTLLAQPPVKQGNYTVTAFNDHGKESVTTKVVHEVHETYSIIEEIQKKVKVDTSTRPDIVMESSVTAISRNEVERETLNGVCSTPPTISVKETRNIEPVHTIVAQRIPITKKEIEKVRETINEVEICGQMVNGLAPPAEHANDSSTHKITETSHLTKSVSISRSQENIPRRPILLSAPSQNIHVAIGETLNLEVRVDCTPPATFCWYVNNFEVKNGPLISISQPHESVSVASFSKPVTGYYKVVASNSLGEVSAITKVISEVLMEEQKERTVIASVEKPGMFAVGKKPTINIRDDLPKPPRLIEKLPTMLKISFTDPITLRVTADAVPEATFLWLLNNFELKQSSNVLIKRIAANVSELSLQIGQHGRYDVIAKNPLGQDSCSCKVIVEHRSEPHIAPTPFFINPLLPETPAYHGEETKFEVLVSGTPPFKFTWLLNGIEIKAGEDSRISTDGNRAMLILRKPLENGNVVEVNVEDENGNTRSKTVIKLVSQVTDQTDDKVVIGKAPVFVEKLENQDMVEGDTLKCRVKVNDESGACTFEWYANELRITPGDHVLIESSGHESSLVIKNMEDMNDVKLSAVAYNQHGTSITSANLNVAKRLDESFEMVSGDLQEEIAPRIIEPLHSTSFIQGQPMILRCRIEAVPSAVIMWHKDDINIEDRFRPNLSLLLQVLPGGICEMMNPEVCLEDTGLYKCTATNSHGTAETAAFVRIVGENETTYQKSRGDASASDSASVLVPEKPESPPKFVEQLTAETDGAHRLNYVRLICRITSSAPVKISWWKDEVELVSSEKYEFHEFSDGALILTVYAPSESDNGAYTCKAESVHGMSKSICEVLIPKKTIITEKMTESSKQTTTVVEERHDVAEENKEDFVATTEITKREEEYKLLVKVADSVASALVANVFVTAVHEAVKRIEEELNVTTIPRFESSIERCVVKENETLTITTAVSGIPTPFIEWYFEDEKLNVTNRITMGYENKVATLTLKNITQAQEGTYYCRATNSHGTTVLPTQVKVITESAGDTIRITLAKYNKQDKLEQVVANITAHHKEEQLKETIRYTESQKATVSAKFLSTPTKAKIVQSTERAVQASQQVAHGVQKAVDTMELPTQQSVEQAVQTSEQEHYPPVPPPRRRLSKEQKDVFVVVQKEPASMMTADKRDISAQESVHLINIRLAETVTKHLMDQVHTDFLTIVSRDKAPTEPTRSADVKSVIHETKENVATLLVEGEAGTIGDVTPIPLTTASAQTTIRDSTAISLKDASCEETTTVNVRKPDARFDHLVTVVEPEMVQFGLRLSSPNASSMKFIDLETILQRPGTSSSADTLISSPHKGLANVTHRIVMLEGVSQNFKNAITWSLKKVRKLATELAEPSVSVQIEILKPSEVSEEVLTIVDCEKASPDLLRIAAASSKLKVCMENVTVSLVKQGDTAHEELVIEYENLVEDSVDFNLSQLVFSCLKENIEIVASVSIPLQTKVDRPHSPDAAPVSISLTESSNAAGQQPPKFFRTLEDRSSTVGKSVQFKCMVSGMPTPSITWYVDGDQIQHSQEYEIIYEDGVCILRINEVLAEDEGEYSCEASNTAGKAETKCFLKVIKKRSSQFIEHIPSMTDLIMQDSFDSFEWEEQEVNRLFPNDDESRRSLVIYNSEFDLTKIVNYNESMEETNAFHKYFDTAEAVVRVTEAEPIERLFAWFLFRAPESISVDLVIPRPAVFIGISYRISFPVIGGNHTNFIAESTSPLESEQDFTSELCKPRELDLPEEVYYKGHKIAMTVNEIEKEEMAQNESGVMEIFKKTCLETSLEFDTELDITHSIRKIFNALPDKNTCAILKSHSEIEVHRNPISNPVYIDNRQKFLQGGSSNHNMEKADLYGKRRREHPRLKKSQSLKEAGMSVSKDSIMSRDSVLDPEFLSKMKEVERIACEVNEQLENLSSPPLISQHDDAKQIADAIFKMSDQLLMSRPITEAQAEATEELIRTTLADMILNPTRTIEEEIELIKRPIRLLRRKLSDFTNSFVEDADMTNNTEEVSPLTSNIKNQLSQLEEIITTPMDSALPNTMEKGDNCSAVVTGGTEKKKELHDLFLQINNEMNTIKSFCQSKLSKKGTDAVMNLLHKVRAHVANIANVLSVTRGKQPKAIEKAELSTSILELKRMPTEEFDGANTNEEQPLFQSKEHSTEENENTVKLIATTENPREGEIPIAPPRRRRTLSAAPQAATDSATRPHEKKNIMKTRDHSLDSKMSLADISTFKTTTAKDIRNASKENLDSSARKSKKSSAGERFDLFRHLNCVRAQKELDEDITEASRVKMRPKLGNKLILEQSLPYQDALLGNEEVVESNYAGSSHSAAYLRHSQASTTALVSLSSVMTLFGSIIADDSGDSVQMICEESDNNTDTDTSALIRGTVKFFNRNSPKQTHVSSQPPMLLNLSHRNSRISPELTEQNDSSNLSITANIDIRYNSEDNKSVEFIYNEPFLKTWSPTTSNTEDTLHLVLEEALLSQMGSSLITDDTDRTAEPRETDILSDDSVITEIEQGIIDSVDESFHFARSDAKRGLVAVLSQDVRQYVNVKLSADSIFDVEIVQEPISMSATINVIEDQVDFMSLTVTGCGLNEFEDDERQDEITENSFQGEVNGESRIGISVSIIARSLHDGVYASLEEIPWGEVKMSLPECDVMAKSVEEDSKTSILFNVTVSESNPEEKKSLRSQASLNHSQNTISEIENTISTSSINIPSYVIKIGSTATVTCELNNYLPPNSKIDWYKGDMQIDTCPGKLERISHDLLEVLIINNVTSEDNDLYSLKVNNEIFPVAYLIVEATSVDSLEGNIITPPQTQFVMEGQPTVIMCQVSVPNQAVKWLKDRKPLQETDRLRLDVGEDGWNRVVFSQTQISDQGTYLAVLGDQTVAITLVVEERIDEKEVTVVVSGTESDEDDVQEYLVPPGSTATIACELEDSDHMCSLVWLKNGQRLTFTDPNKMEHVKNSLKHYLVIHDTCSKDSGVYSVSISDVEFRVAHLIVNDMTTISHSLRRKRISNSSLH</sequence>
<evidence type="ECO:0000313" key="11">
    <source>
        <dbReference type="Proteomes" id="UP000035642"/>
    </source>
</evidence>
<evidence type="ECO:0000256" key="9">
    <source>
        <dbReference type="SAM" id="MobiDB-lite"/>
    </source>
</evidence>
<dbReference type="InterPro" id="IPR003599">
    <property type="entry name" value="Ig_sub"/>
</dbReference>
<dbReference type="InterPro" id="IPR013783">
    <property type="entry name" value="Ig-like_fold"/>
</dbReference>
<dbReference type="PANTHER" id="PTHR45080:SF8">
    <property type="entry name" value="IG-LIKE DOMAIN-CONTAINING PROTEIN"/>
    <property type="match status" value="1"/>
</dbReference>
<dbReference type="PROSITE" id="PS50835">
    <property type="entry name" value="IG_LIKE"/>
    <property type="match status" value="9"/>
</dbReference>
<name>A0A0K0DCX1_ANGCA</name>
<evidence type="ECO:0000256" key="6">
    <source>
        <dbReference type="ARBA" id="ARBA00023157"/>
    </source>
</evidence>
<feature type="domain" description="Ig-like" evidence="10">
    <location>
        <begin position="44"/>
        <end position="149"/>
    </location>
</feature>
<dbReference type="WBParaSite" id="ACAC_0000848101-mRNA-1">
    <property type="protein sequence ID" value="ACAC_0000848101-mRNA-1"/>
    <property type="gene ID" value="ACAC_0000848101"/>
</dbReference>
<feature type="domain" description="Ig-like" evidence="10">
    <location>
        <begin position="3157"/>
        <end position="3255"/>
    </location>
</feature>